<dbReference type="EMBL" id="BLZR01000001">
    <property type="protein sequence ID" value="GFP74531.1"/>
    <property type="molecule type" value="Genomic_DNA"/>
</dbReference>
<dbReference type="Proteomes" id="UP000580568">
    <property type="component" value="Unassembled WGS sequence"/>
</dbReference>
<evidence type="ECO:0000313" key="2">
    <source>
        <dbReference type="EMBL" id="GFP74531.1"/>
    </source>
</evidence>
<dbReference type="PANTHER" id="PTHR42951">
    <property type="entry name" value="METALLO-BETA-LACTAMASE DOMAIN-CONTAINING"/>
    <property type="match status" value="1"/>
</dbReference>
<name>A0A6V8SCG0_9CLOT</name>
<reference evidence="2 3" key="1">
    <citation type="submission" date="2020-07" db="EMBL/GenBank/DDBJ databases">
        <title>A new beta-1,3-glucan-decomposing anaerobic bacterium isolated from anoxic soil subjected to biological soil disinfestation.</title>
        <authorList>
            <person name="Ueki A."/>
            <person name="Tonouchi A."/>
        </authorList>
    </citation>
    <scope>NUCLEOTIDE SEQUENCE [LARGE SCALE GENOMIC DNA]</scope>
    <source>
        <strain evidence="2 3">TW1</strain>
    </source>
</reference>
<feature type="domain" description="Metallo-beta-lactamase" evidence="1">
    <location>
        <begin position="24"/>
        <end position="212"/>
    </location>
</feature>
<protein>
    <submittedName>
        <fullName evidence="2">Hydroxyacylglutathione hydrolase</fullName>
    </submittedName>
</protein>
<dbReference type="AlphaFoldDB" id="A0A6V8SCG0"/>
<dbReference type="RefSeq" id="WP_183276084.1">
    <property type="nucleotide sequence ID" value="NZ_BLZR01000001.1"/>
</dbReference>
<organism evidence="2 3">
    <name type="scientific">Clostridium fungisolvens</name>
    <dbReference type="NCBI Taxonomy" id="1604897"/>
    <lineage>
        <taxon>Bacteria</taxon>
        <taxon>Bacillati</taxon>
        <taxon>Bacillota</taxon>
        <taxon>Clostridia</taxon>
        <taxon>Eubacteriales</taxon>
        <taxon>Clostridiaceae</taxon>
        <taxon>Clostridium</taxon>
    </lineage>
</organism>
<evidence type="ECO:0000313" key="3">
    <source>
        <dbReference type="Proteomes" id="UP000580568"/>
    </source>
</evidence>
<proteinExistence type="predicted"/>
<dbReference type="GO" id="GO:0016787">
    <property type="term" value="F:hydrolase activity"/>
    <property type="evidence" value="ECO:0007669"/>
    <property type="project" value="UniProtKB-KW"/>
</dbReference>
<dbReference type="InterPro" id="IPR050855">
    <property type="entry name" value="NDM-1-like"/>
</dbReference>
<dbReference type="PANTHER" id="PTHR42951:SF22">
    <property type="entry name" value="METALLO BETA-LACTAMASE SUPERFAMILY LIPOPROTEIN"/>
    <property type="match status" value="1"/>
</dbReference>
<dbReference type="Pfam" id="PF00753">
    <property type="entry name" value="Lactamase_B"/>
    <property type="match status" value="1"/>
</dbReference>
<gene>
    <name evidence="2" type="ORF">bsdtw1_00583</name>
</gene>
<keyword evidence="2" id="KW-0378">Hydrolase</keyword>
<accession>A0A6V8SCG0</accession>
<evidence type="ECO:0000259" key="1">
    <source>
        <dbReference type="SMART" id="SM00849"/>
    </source>
</evidence>
<dbReference type="SMART" id="SM00849">
    <property type="entry name" value="Lactamase_B"/>
    <property type="match status" value="1"/>
</dbReference>
<keyword evidence="3" id="KW-1185">Reference proteome</keyword>
<dbReference type="Gene3D" id="3.60.15.10">
    <property type="entry name" value="Ribonuclease Z/Hydroxyacylglutathione hydrolase-like"/>
    <property type="match status" value="1"/>
</dbReference>
<dbReference type="InterPro" id="IPR036866">
    <property type="entry name" value="RibonucZ/Hydroxyglut_hydro"/>
</dbReference>
<sequence length="278" mass="31509">MEQLQFFRTEKVSERIIRIFGLTGELMYLVEGNNRSVLIDTGTGVGDLSEYVKKLTSNPITVILTHGHVDHASGAANFDDVYMNHVDDQVYKEHNNLDLRKDYVKSQFKDFNKIKDSDYVKTKASYEFKQLTDGTTFNLGGITLEVHNAAGHTPGQMAILFKEERVLMTGDAANQATFLFDKNSFGLSSYEKSMKNLLLKTEGMFDRILLSHGTGDAPKELINNIIQLCVDIREGNSDDIPFDFMGQRAYIAKKVNEQFDRIDGSFGNIIYSREKIFK</sequence>
<comment type="caution">
    <text evidence="2">The sequence shown here is derived from an EMBL/GenBank/DDBJ whole genome shotgun (WGS) entry which is preliminary data.</text>
</comment>
<dbReference type="InterPro" id="IPR001279">
    <property type="entry name" value="Metallo-B-lactamas"/>
</dbReference>
<dbReference type="SUPFAM" id="SSF56281">
    <property type="entry name" value="Metallo-hydrolase/oxidoreductase"/>
    <property type="match status" value="1"/>
</dbReference>